<evidence type="ECO:0000313" key="1">
    <source>
        <dbReference type="EMBL" id="ONI44450.1"/>
    </source>
</evidence>
<dbReference type="Proteomes" id="UP000188637">
    <property type="component" value="Unassembled WGS sequence"/>
</dbReference>
<keyword evidence="2" id="KW-1185">Reference proteome</keyword>
<reference evidence="1" key="1">
    <citation type="submission" date="2016-08" db="EMBL/GenBank/DDBJ databases">
        <authorList>
            <person name="Ngugi D.K."/>
            <person name="Miyake S."/>
            <person name="Stingl U."/>
        </authorList>
    </citation>
    <scope>NUCLEOTIDE SEQUENCE</scope>
    <source>
        <strain evidence="1">SCG-D08WGA-EpuloA1</strain>
    </source>
</reference>
<evidence type="ECO:0000313" key="2">
    <source>
        <dbReference type="Proteomes" id="UP000188637"/>
    </source>
</evidence>
<name>A0ACC8XIP3_9FIRM</name>
<gene>
    <name evidence="1" type="ORF">AN640_05550</name>
</gene>
<protein>
    <submittedName>
        <fullName evidence="1">Uncharacterized protein</fullName>
    </submittedName>
</protein>
<proteinExistence type="predicted"/>
<comment type="caution">
    <text evidence="1">The sequence shown here is derived from an EMBL/GenBank/DDBJ whole genome shotgun (WGS) entry which is preliminary data.</text>
</comment>
<sequence>MIKNKSFTKDILECSWNEFKRQLEYKAKWYGRNLIIAPINYASSQICSNCGYKNVKMKDLNIREWICQKCKTNHDRDINVAYNLLKLAIENYGDSSGILFPS</sequence>
<dbReference type="EMBL" id="LJHD01000107">
    <property type="protein sequence ID" value="ONI44450.1"/>
    <property type="molecule type" value="Genomic_DNA"/>
</dbReference>
<accession>A0ACC8XIP3</accession>
<organism evidence="1 2">
    <name type="scientific">Candidatus Epulonipiscium fishelsonii</name>
    <dbReference type="NCBI Taxonomy" id="77094"/>
    <lineage>
        <taxon>Bacteria</taxon>
        <taxon>Bacillati</taxon>
        <taxon>Bacillota</taxon>
        <taxon>Clostridia</taxon>
        <taxon>Lachnospirales</taxon>
        <taxon>Lachnospiraceae</taxon>
        <taxon>Candidatus Epulonipiscium</taxon>
    </lineage>
</organism>